<proteinExistence type="predicted"/>
<sequence length="79" mass="9098">MSPYIPPEITDAIISAMDPFYDAHTLAMCALVCRAWLPRSRVKLFEAIRIRDGRTYNLLVERVVHSETMTPYLTSVNRL</sequence>
<evidence type="ECO:0000313" key="2">
    <source>
        <dbReference type="Proteomes" id="UP000313359"/>
    </source>
</evidence>
<accession>A0A5C2RXD5</accession>
<name>A0A5C2RXD5_9APHY</name>
<dbReference type="EMBL" id="ML122293">
    <property type="protein sequence ID" value="RPD55712.1"/>
    <property type="molecule type" value="Genomic_DNA"/>
</dbReference>
<evidence type="ECO:0008006" key="3">
    <source>
        <dbReference type="Google" id="ProtNLM"/>
    </source>
</evidence>
<dbReference type="OrthoDB" id="2758040at2759"/>
<feature type="non-terminal residue" evidence="1">
    <location>
        <position position="79"/>
    </location>
</feature>
<evidence type="ECO:0000313" key="1">
    <source>
        <dbReference type="EMBL" id="RPD55712.1"/>
    </source>
</evidence>
<gene>
    <name evidence="1" type="ORF">L227DRAFT_475000</name>
</gene>
<organism evidence="1 2">
    <name type="scientific">Lentinus tigrinus ALCF2SS1-6</name>
    <dbReference type="NCBI Taxonomy" id="1328759"/>
    <lineage>
        <taxon>Eukaryota</taxon>
        <taxon>Fungi</taxon>
        <taxon>Dikarya</taxon>
        <taxon>Basidiomycota</taxon>
        <taxon>Agaricomycotina</taxon>
        <taxon>Agaricomycetes</taxon>
        <taxon>Polyporales</taxon>
        <taxon>Polyporaceae</taxon>
        <taxon>Lentinus</taxon>
    </lineage>
</organism>
<dbReference type="AlphaFoldDB" id="A0A5C2RXD5"/>
<keyword evidence="2" id="KW-1185">Reference proteome</keyword>
<reference evidence="1" key="1">
    <citation type="journal article" date="2018" name="Genome Biol. Evol.">
        <title>Genomics and development of Lentinus tigrinus, a white-rot wood-decaying mushroom with dimorphic fruiting bodies.</title>
        <authorList>
            <person name="Wu B."/>
            <person name="Xu Z."/>
            <person name="Knudson A."/>
            <person name="Carlson A."/>
            <person name="Chen N."/>
            <person name="Kovaka S."/>
            <person name="LaButti K."/>
            <person name="Lipzen A."/>
            <person name="Pennachio C."/>
            <person name="Riley R."/>
            <person name="Schakwitz W."/>
            <person name="Umezawa K."/>
            <person name="Ohm R.A."/>
            <person name="Grigoriev I.V."/>
            <person name="Nagy L.G."/>
            <person name="Gibbons J."/>
            <person name="Hibbett D."/>
        </authorList>
    </citation>
    <scope>NUCLEOTIDE SEQUENCE [LARGE SCALE GENOMIC DNA]</scope>
    <source>
        <strain evidence="1">ALCF2SS1-6</strain>
    </source>
</reference>
<protein>
    <recommendedName>
        <fullName evidence="3">F-box domain-containing protein</fullName>
    </recommendedName>
</protein>
<dbReference type="Proteomes" id="UP000313359">
    <property type="component" value="Unassembled WGS sequence"/>
</dbReference>